<keyword evidence="3" id="KW-1185">Reference proteome</keyword>
<name>A0A5B7CUA3_PORTR</name>
<proteinExistence type="predicted"/>
<reference evidence="2 3" key="1">
    <citation type="submission" date="2019-05" db="EMBL/GenBank/DDBJ databases">
        <title>Another draft genome of Portunus trituberculatus and its Hox gene families provides insights of decapod evolution.</title>
        <authorList>
            <person name="Jeong J.-H."/>
            <person name="Song I."/>
            <person name="Kim S."/>
            <person name="Choi T."/>
            <person name="Kim D."/>
            <person name="Ryu S."/>
            <person name="Kim W."/>
        </authorList>
    </citation>
    <scope>NUCLEOTIDE SEQUENCE [LARGE SCALE GENOMIC DNA]</scope>
    <source>
        <tissue evidence="2">Muscle</tissue>
    </source>
</reference>
<dbReference type="AlphaFoldDB" id="A0A5B7CUA3"/>
<evidence type="ECO:0000313" key="3">
    <source>
        <dbReference type="Proteomes" id="UP000324222"/>
    </source>
</evidence>
<protein>
    <submittedName>
        <fullName evidence="2">Uncharacterized protein</fullName>
    </submittedName>
</protein>
<accession>A0A5B7CUA3</accession>
<comment type="caution">
    <text evidence="2">The sequence shown here is derived from an EMBL/GenBank/DDBJ whole genome shotgun (WGS) entry which is preliminary data.</text>
</comment>
<dbReference type="EMBL" id="VSRR010000186">
    <property type="protein sequence ID" value="MPC11876.1"/>
    <property type="molecule type" value="Genomic_DNA"/>
</dbReference>
<gene>
    <name evidence="2" type="ORF">E2C01_004551</name>
</gene>
<dbReference type="Proteomes" id="UP000324222">
    <property type="component" value="Unassembled WGS sequence"/>
</dbReference>
<feature type="region of interest" description="Disordered" evidence="1">
    <location>
        <begin position="131"/>
        <end position="151"/>
    </location>
</feature>
<evidence type="ECO:0000256" key="1">
    <source>
        <dbReference type="SAM" id="MobiDB-lite"/>
    </source>
</evidence>
<evidence type="ECO:0000313" key="2">
    <source>
        <dbReference type="EMBL" id="MPC11876.1"/>
    </source>
</evidence>
<sequence length="151" mass="16082">MSSETNSAADSTQRLCPVVMPLVALRPADVRLYVLLSALDGQGAAQQHDGFTKHCIGALLTIVLVSGLTKASTAPAAPLQLLLSKGEREVSCSREEYMRGSADHEVESKEGGVDCDREAGVLVAGGRRVARAAQRPAGRYEGKKKHEQLEL</sequence>
<feature type="compositionally biased region" description="Basic residues" evidence="1">
    <location>
        <begin position="142"/>
        <end position="151"/>
    </location>
</feature>
<organism evidence="2 3">
    <name type="scientific">Portunus trituberculatus</name>
    <name type="common">Swimming crab</name>
    <name type="synonym">Neptunus trituberculatus</name>
    <dbReference type="NCBI Taxonomy" id="210409"/>
    <lineage>
        <taxon>Eukaryota</taxon>
        <taxon>Metazoa</taxon>
        <taxon>Ecdysozoa</taxon>
        <taxon>Arthropoda</taxon>
        <taxon>Crustacea</taxon>
        <taxon>Multicrustacea</taxon>
        <taxon>Malacostraca</taxon>
        <taxon>Eumalacostraca</taxon>
        <taxon>Eucarida</taxon>
        <taxon>Decapoda</taxon>
        <taxon>Pleocyemata</taxon>
        <taxon>Brachyura</taxon>
        <taxon>Eubrachyura</taxon>
        <taxon>Portunoidea</taxon>
        <taxon>Portunidae</taxon>
        <taxon>Portuninae</taxon>
        <taxon>Portunus</taxon>
    </lineage>
</organism>